<dbReference type="Proteomes" id="UP001396334">
    <property type="component" value="Unassembled WGS sequence"/>
</dbReference>
<feature type="compositionally biased region" description="Polar residues" evidence="1">
    <location>
        <begin position="21"/>
        <end position="37"/>
    </location>
</feature>
<feature type="region of interest" description="Disordered" evidence="1">
    <location>
        <begin position="715"/>
        <end position="750"/>
    </location>
</feature>
<name>A0ABR2SCZ1_9ROSI</name>
<evidence type="ECO:0000313" key="3">
    <source>
        <dbReference type="Proteomes" id="UP001396334"/>
    </source>
</evidence>
<comment type="caution">
    <text evidence="2">The sequence shown here is derived from an EMBL/GenBank/DDBJ whole genome shotgun (WGS) entry which is preliminary data.</text>
</comment>
<evidence type="ECO:0008006" key="4">
    <source>
        <dbReference type="Google" id="ProtNLM"/>
    </source>
</evidence>
<dbReference type="PANTHER" id="PTHR34792:SF1">
    <property type="entry name" value="OS02G0121500 PROTEIN"/>
    <property type="match status" value="1"/>
</dbReference>
<reference evidence="2 3" key="1">
    <citation type="journal article" date="2024" name="G3 (Bethesda)">
        <title>Genome assembly of Hibiscus sabdariffa L. provides insights into metabolisms of medicinal natural products.</title>
        <authorList>
            <person name="Kim T."/>
        </authorList>
    </citation>
    <scope>NUCLEOTIDE SEQUENCE [LARGE SCALE GENOMIC DNA]</scope>
    <source>
        <strain evidence="2">TK-2024</strain>
        <tissue evidence="2">Old leaves</tissue>
    </source>
</reference>
<feature type="compositionally biased region" description="Basic and acidic residues" evidence="1">
    <location>
        <begin position="299"/>
        <end position="308"/>
    </location>
</feature>
<keyword evidence="3" id="KW-1185">Reference proteome</keyword>
<dbReference type="InterPro" id="IPR040305">
    <property type="entry name" value="At1g75730-like"/>
</dbReference>
<feature type="region of interest" description="Disordered" evidence="1">
    <location>
        <begin position="499"/>
        <end position="520"/>
    </location>
</feature>
<feature type="region of interest" description="Disordered" evidence="1">
    <location>
        <begin position="1"/>
        <end position="37"/>
    </location>
</feature>
<proteinExistence type="predicted"/>
<dbReference type="EMBL" id="JBBPBN010000015">
    <property type="protein sequence ID" value="KAK9023126.1"/>
    <property type="molecule type" value="Genomic_DNA"/>
</dbReference>
<protein>
    <recommendedName>
        <fullName evidence="4">Time for coffee</fullName>
    </recommendedName>
</protein>
<dbReference type="PANTHER" id="PTHR34792">
    <property type="entry name" value="OS02G0121500 PROTEIN"/>
    <property type="match status" value="1"/>
</dbReference>
<feature type="compositionally biased region" description="Basic and acidic residues" evidence="1">
    <location>
        <begin position="7"/>
        <end position="16"/>
    </location>
</feature>
<feature type="region of interest" description="Disordered" evidence="1">
    <location>
        <begin position="194"/>
        <end position="213"/>
    </location>
</feature>
<feature type="region of interest" description="Disordered" evidence="1">
    <location>
        <begin position="234"/>
        <end position="319"/>
    </location>
</feature>
<evidence type="ECO:0000256" key="1">
    <source>
        <dbReference type="SAM" id="MobiDB-lite"/>
    </source>
</evidence>
<feature type="compositionally biased region" description="Polar residues" evidence="1">
    <location>
        <begin position="499"/>
        <end position="519"/>
    </location>
</feature>
<accession>A0ABR2SCZ1</accession>
<feature type="compositionally biased region" description="Polar residues" evidence="1">
    <location>
        <begin position="199"/>
        <end position="211"/>
    </location>
</feature>
<feature type="compositionally biased region" description="Polar residues" evidence="1">
    <location>
        <begin position="267"/>
        <end position="295"/>
    </location>
</feature>
<feature type="region of interest" description="Disordered" evidence="1">
    <location>
        <begin position="150"/>
        <end position="182"/>
    </location>
</feature>
<evidence type="ECO:0000313" key="2">
    <source>
        <dbReference type="EMBL" id="KAK9023126.1"/>
    </source>
</evidence>
<organism evidence="2 3">
    <name type="scientific">Hibiscus sabdariffa</name>
    <name type="common">roselle</name>
    <dbReference type="NCBI Taxonomy" id="183260"/>
    <lineage>
        <taxon>Eukaryota</taxon>
        <taxon>Viridiplantae</taxon>
        <taxon>Streptophyta</taxon>
        <taxon>Embryophyta</taxon>
        <taxon>Tracheophyta</taxon>
        <taxon>Spermatophyta</taxon>
        <taxon>Magnoliopsida</taxon>
        <taxon>eudicotyledons</taxon>
        <taxon>Gunneridae</taxon>
        <taxon>Pentapetalae</taxon>
        <taxon>rosids</taxon>
        <taxon>malvids</taxon>
        <taxon>Malvales</taxon>
        <taxon>Malvaceae</taxon>
        <taxon>Malvoideae</taxon>
        <taxon>Hibiscus</taxon>
    </lineage>
</organism>
<sequence length="760" mass="83458">MNVVSTEMDKSRDVRRGMTRFSRQQINTNKKQQQSRPNMLFGSVAGAGAGAGEFVSLEKAKKEKIRRLCSVNGHRESPDPYPKSNTHCETEMGSSCCCDLSSDNRESQCLLHSLHASSPITNSATNIFKIPKKFFYDCNVVNHASVPRKLRSAMKKRSQESVSLPLPDSKKTNHTRGGVEVHRKDDLKKQKLNLKQGESDWSSKSTVSGSITKDEEEVVETLYALAGMFPEGDSMDKNKMNGETIQVKPSAPPETVTATEVKKEDTNTVPPSTLEDSTNNVAKLSSLNKTISQDQPDLPDSRKPHFEPDSTSSQMRPSGSFPFLARCEPEAYKLSCIPGDSHVLSELALETGLKQQPVTNLFDRSAEMAIGVTAAESQMAQQHIIKEPGKNGLALWQNLALGSCTPSSSKSSANKFPAWLDDAIYGRRTFSLESGSSTEKVSKVTKDRKSTKRCVTHVNISCLIRNLQMHNKDSILQQPLQLKPHSGIKQTVLMYPKDSSNLRNATNGNIPGSSSATNRNDYEARNDIQQTNMAYQEQPQVASASGRNTSNKLTFHFLSLSAGGISMEANNSSNKVGNAIESLSQLQGKGPYLHSFQQQQSLVPFSIPASRYADHLSMATATQQVQLQLPQYSSNPFCVPPYMSHSGVTKQQRLWAAPYKPGGTSTVLTQFPSWQNGKPQSSTSMHYTQNAIPPFSSLDAVGPKYNTIPQKQLPKMAISSSLPPTKGKRSDHHLPSMYQESNGRLSAGGTPLQLLCDERL</sequence>
<gene>
    <name evidence="2" type="ORF">V6N11_003356</name>
</gene>